<sequence length="203" mass="23054">MSSRIRNLNRNEVMLLNFSWGQGGLLALGSHYTMYAASPEGIYRVVNADQILSRYRNMLTKILKYIGIPEAVIIVGIVVFLVYQEVIKHIAFTFYYFHIVTIIVILMAVYGIVGGFIILKRTPPVPIIGELVVTWNEVGKIDVTNVRRVDVNSSESDTDNNQNTIEVGDWHVLTYTGAEITIRDVTDPYFKLKILKRKFGLNI</sequence>
<dbReference type="EMBL" id="AP024597">
    <property type="protein sequence ID" value="BCU71675.1"/>
    <property type="molecule type" value="Genomic_DNA"/>
</dbReference>
<dbReference type="RefSeq" id="WP_221288555.1">
    <property type="nucleotide sequence ID" value="NZ_AP024597.1"/>
</dbReference>
<dbReference type="KEGG" id="csty:KN1_29720"/>
<reference evidence="2 3" key="1">
    <citation type="submission" date="2021-04" db="EMBL/GenBank/DDBJ databases">
        <title>Complete genome sequence of Stygiolobus sp. KN-1.</title>
        <authorList>
            <person name="Nakamura K."/>
            <person name="Sakai H."/>
            <person name="Kurosawa N."/>
        </authorList>
    </citation>
    <scope>NUCLEOTIDE SEQUENCE [LARGE SCALE GENOMIC DNA]</scope>
    <source>
        <strain evidence="2 3">KN-1</strain>
    </source>
</reference>
<evidence type="ECO:0000313" key="3">
    <source>
        <dbReference type="Proteomes" id="UP000825123"/>
    </source>
</evidence>
<dbReference type="GeneID" id="66164677"/>
<keyword evidence="3" id="KW-1185">Reference proteome</keyword>
<name>A0A8D5U9T3_9CREN</name>
<keyword evidence="1" id="KW-0812">Transmembrane</keyword>
<proteinExistence type="predicted"/>
<accession>A0A8D5U9T3</accession>
<keyword evidence="1" id="KW-1133">Transmembrane helix</keyword>
<gene>
    <name evidence="2" type="ORF">KN1_29720</name>
</gene>
<feature type="transmembrane region" description="Helical" evidence="1">
    <location>
        <begin position="62"/>
        <end position="83"/>
    </location>
</feature>
<dbReference type="Proteomes" id="UP000825123">
    <property type="component" value="Chromosome"/>
</dbReference>
<organism evidence="2 3">
    <name type="scientific">Stygiolobus caldivivus</name>
    <dbReference type="NCBI Taxonomy" id="2824673"/>
    <lineage>
        <taxon>Archaea</taxon>
        <taxon>Thermoproteota</taxon>
        <taxon>Thermoprotei</taxon>
        <taxon>Sulfolobales</taxon>
        <taxon>Sulfolobaceae</taxon>
        <taxon>Stygiolobus</taxon>
    </lineage>
</organism>
<evidence type="ECO:0000256" key="1">
    <source>
        <dbReference type="SAM" id="Phobius"/>
    </source>
</evidence>
<evidence type="ECO:0000313" key="2">
    <source>
        <dbReference type="EMBL" id="BCU71675.1"/>
    </source>
</evidence>
<protein>
    <submittedName>
        <fullName evidence="2">Conjugative plasmid protein (PARN3)</fullName>
    </submittedName>
</protein>
<keyword evidence="1" id="KW-0472">Membrane</keyword>
<dbReference type="AlphaFoldDB" id="A0A8D5U9T3"/>
<feature type="transmembrane region" description="Helical" evidence="1">
    <location>
        <begin position="95"/>
        <end position="119"/>
    </location>
</feature>